<accession>A0A151APP6</accession>
<proteinExistence type="predicted"/>
<organism evidence="2 3">
    <name type="scientific">Clostridium colicanis DSM 13634</name>
    <dbReference type="NCBI Taxonomy" id="1121305"/>
    <lineage>
        <taxon>Bacteria</taxon>
        <taxon>Bacillati</taxon>
        <taxon>Bacillota</taxon>
        <taxon>Clostridia</taxon>
        <taxon>Eubacteriales</taxon>
        <taxon>Clostridiaceae</taxon>
        <taxon>Clostridium</taxon>
    </lineage>
</organism>
<keyword evidence="2" id="KW-0378">Hydrolase</keyword>
<dbReference type="RefSeq" id="WP_061857742.1">
    <property type="nucleotide sequence ID" value="NZ_LTBB01000003.1"/>
</dbReference>
<dbReference type="PIRSF" id="PIRSF030802">
    <property type="entry name" value="UCP030802"/>
    <property type="match status" value="1"/>
</dbReference>
<protein>
    <submittedName>
        <fullName evidence="2">Sucrose-6F-phosphate phosphohydrolase</fullName>
    </submittedName>
</protein>
<name>A0A151APP6_9CLOT</name>
<dbReference type="InterPro" id="IPR024197">
    <property type="entry name" value="TPP-like"/>
</dbReference>
<dbReference type="InterPro" id="IPR036412">
    <property type="entry name" value="HAD-like_sf"/>
</dbReference>
<comment type="caution">
    <text evidence="2">The sequence shown here is derived from an EMBL/GenBank/DDBJ whole genome shotgun (WGS) entry which is preliminary data.</text>
</comment>
<dbReference type="Pfam" id="PF05116">
    <property type="entry name" value="S6PP"/>
    <property type="match status" value="1"/>
</dbReference>
<sequence length="270" mass="31567">MIFASDLDRTLIYTKKLIGDSDKDIVLAERYLGKDLSFMKKGALEKLLSIKKKILFIPVTTRTIEQYNRIFLMSEQIKPDYAVVSNGGNILVNGEVDRQWKKIIKDRVDKIISYKIVEKRFLESFKDNSWIDKMVFRDDLFYSVHFQDKNLIRIQELEEFKAWVEKKGWHISIQGKKLYIVPNCVNKWDAVLYIKEKEKKSRIVSSGDSFLDYPILINSDYSICAYHGELKDLIESKKLKQKHIYVTKSSGISASEEITEIVSNMICRNV</sequence>
<dbReference type="Proteomes" id="UP000075374">
    <property type="component" value="Unassembled WGS sequence"/>
</dbReference>
<dbReference type="InterPro" id="IPR006380">
    <property type="entry name" value="SPP-like_dom"/>
</dbReference>
<dbReference type="Gene3D" id="3.40.50.1000">
    <property type="entry name" value="HAD superfamily/HAD-like"/>
    <property type="match status" value="1"/>
</dbReference>
<keyword evidence="3" id="KW-1185">Reference proteome</keyword>
<dbReference type="GO" id="GO:0016787">
    <property type="term" value="F:hydrolase activity"/>
    <property type="evidence" value="ECO:0007669"/>
    <property type="project" value="UniProtKB-KW"/>
</dbReference>
<gene>
    <name evidence="2" type="ORF">CLCOL_08390</name>
</gene>
<dbReference type="STRING" id="1121305.CLCOL_08390"/>
<dbReference type="EMBL" id="LTBB01000003">
    <property type="protein sequence ID" value="KYH29608.1"/>
    <property type="molecule type" value="Genomic_DNA"/>
</dbReference>
<dbReference type="InterPro" id="IPR023214">
    <property type="entry name" value="HAD_sf"/>
</dbReference>
<dbReference type="PATRIC" id="fig|1121305.3.peg.853"/>
<evidence type="ECO:0000259" key="1">
    <source>
        <dbReference type="Pfam" id="PF05116"/>
    </source>
</evidence>
<reference evidence="2 3" key="1">
    <citation type="submission" date="2016-02" db="EMBL/GenBank/DDBJ databases">
        <title>Genome sequence of Clostridium colicanis DSM 13634.</title>
        <authorList>
            <person name="Poehlein A."/>
            <person name="Daniel R."/>
        </authorList>
    </citation>
    <scope>NUCLEOTIDE SEQUENCE [LARGE SCALE GENOMIC DNA]</scope>
    <source>
        <strain evidence="2 3">DSM 13634</strain>
    </source>
</reference>
<dbReference type="SUPFAM" id="SSF56784">
    <property type="entry name" value="HAD-like"/>
    <property type="match status" value="1"/>
</dbReference>
<evidence type="ECO:0000313" key="3">
    <source>
        <dbReference type="Proteomes" id="UP000075374"/>
    </source>
</evidence>
<feature type="domain" description="Sucrose phosphatase-like" evidence="1">
    <location>
        <begin position="3"/>
        <end position="250"/>
    </location>
</feature>
<dbReference type="AlphaFoldDB" id="A0A151APP6"/>
<evidence type="ECO:0000313" key="2">
    <source>
        <dbReference type="EMBL" id="KYH29608.1"/>
    </source>
</evidence>